<evidence type="ECO:0000313" key="4">
    <source>
        <dbReference type="EMBL" id="CAE0769948.1"/>
    </source>
</evidence>
<dbReference type="Gene3D" id="3.40.50.10190">
    <property type="entry name" value="BRCT domain"/>
    <property type="match status" value="1"/>
</dbReference>
<accession>A0A7S4BM32</accession>
<evidence type="ECO:0008006" key="5">
    <source>
        <dbReference type="Google" id="ProtNLM"/>
    </source>
</evidence>
<dbReference type="PANTHER" id="PTHR45990">
    <property type="entry name" value="DNA REPAIR PROTEIN REV1"/>
    <property type="match status" value="1"/>
</dbReference>
<dbReference type="AlphaFoldDB" id="A0A7S4BM32"/>
<protein>
    <recommendedName>
        <fullName evidence="5">BRCT domain-containing protein</fullName>
    </recommendedName>
</protein>
<dbReference type="InterPro" id="IPR001126">
    <property type="entry name" value="UmuC"/>
</dbReference>
<evidence type="ECO:0000256" key="1">
    <source>
        <dbReference type="SAM" id="MobiDB-lite"/>
    </source>
</evidence>
<feature type="domain" description="UmuC" evidence="3">
    <location>
        <begin position="469"/>
        <end position="512"/>
    </location>
</feature>
<dbReference type="SUPFAM" id="SSF56672">
    <property type="entry name" value="DNA/RNA polymerases"/>
    <property type="match status" value="1"/>
</dbReference>
<dbReference type="GO" id="GO:0070987">
    <property type="term" value="P:error-free translesion synthesis"/>
    <property type="evidence" value="ECO:0007669"/>
    <property type="project" value="TreeGrafter"/>
</dbReference>
<dbReference type="Pfam" id="PF00533">
    <property type="entry name" value="BRCT"/>
    <property type="match status" value="1"/>
</dbReference>
<feature type="compositionally biased region" description="Polar residues" evidence="1">
    <location>
        <begin position="315"/>
        <end position="327"/>
    </location>
</feature>
<name>A0A7S4BM32_CHRCT</name>
<dbReference type="GO" id="GO:0003887">
    <property type="term" value="F:DNA-directed DNA polymerase activity"/>
    <property type="evidence" value="ECO:0007669"/>
    <property type="project" value="TreeGrafter"/>
</dbReference>
<feature type="region of interest" description="Disordered" evidence="1">
    <location>
        <begin position="393"/>
        <end position="444"/>
    </location>
</feature>
<gene>
    <name evidence="4" type="ORF">PCAR00345_LOCUS22560</name>
</gene>
<dbReference type="PROSITE" id="PS50173">
    <property type="entry name" value="UMUC"/>
    <property type="match status" value="1"/>
</dbReference>
<dbReference type="PANTHER" id="PTHR45990:SF1">
    <property type="entry name" value="DNA REPAIR PROTEIN REV1"/>
    <property type="match status" value="1"/>
</dbReference>
<dbReference type="InterPro" id="IPR043502">
    <property type="entry name" value="DNA/RNA_pol_sf"/>
</dbReference>
<sequence length="535" mass="57015">MSRGGVENYVVGRKKGPDGEARGFGGGGWDGHSDYFAHKNAQLRSQYSAGVDIISACLRGVVVHVDGATATRKDELAELVTAHGGSYSQYPGRSVTHFVVNTVPIAKVKQWHSERKLRTLHVVQERWLLDSARQRRRLPEGDYALRELLHPHQQGLRNFSVSRAFPTAAAAPIQNELTSLGHSHQDPFASPGARIGPATLVGSRQRPRPGIADAGPQEEEARKAVSATVFTADTLGVAPHLSQRRPRAEHVPNAAARREQPATAAPCAAACAAPCTAAYAAPCTLPCPAVLHGHRSVTHSLRPAERSLRPDQLQPPVSATSESQASVSEPRGAGEASPLMRPVAPCSSEEETRAAEERRVDPLINVSMHEADGEAACDSSRTVNTDPLMASAASRSSVSYSSPRAQIQVKSGENVREDGSRLSAPSPAPRLIPSSASAPTPSPLCAALPSSRPSRASKGELRVGVGGLVVHVDVDAMFAQCHQVEEPLRLSRHAPLAVQQHGDIIAVNRLAKVREQAKWPLNERANSHSAGCMCI</sequence>
<dbReference type="SMART" id="SM00292">
    <property type="entry name" value="BRCT"/>
    <property type="match status" value="1"/>
</dbReference>
<dbReference type="SUPFAM" id="SSF52113">
    <property type="entry name" value="BRCT domain"/>
    <property type="match status" value="1"/>
</dbReference>
<organism evidence="4">
    <name type="scientific">Chrysotila carterae</name>
    <name type="common">Marine alga</name>
    <name type="synonym">Syracosphaera carterae</name>
    <dbReference type="NCBI Taxonomy" id="13221"/>
    <lineage>
        <taxon>Eukaryota</taxon>
        <taxon>Haptista</taxon>
        <taxon>Haptophyta</taxon>
        <taxon>Prymnesiophyceae</taxon>
        <taxon>Isochrysidales</taxon>
        <taxon>Isochrysidaceae</taxon>
        <taxon>Chrysotila</taxon>
    </lineage>
</organism>
<dbReference type="GO" id="GO:0005634">
    <property type="term" value="C:nucleus"/>
    <property type="evidence" value="ECO:0007669"/>
    <property type="project" value="TreeGrafter"/>
</dbReference>
<feature type="compositionally biased region" description="Basic and acidic residues" evidence="1">
    <location>
        <begin position="350"/>
        <end position="359"/>
    </location>
</feature>
<dbReference type="GO" id="GO:0006281">
    <property type="term" value="P:DNA repair"/>
    <property type="evidence" value="ECO:0007669"/>
    <property type="project" value="InterPro"/>
</dbReference>
<feature type="compositionally biased region" description="Low complexity" evidence="1">
    <location>
        <begin position="393"/>
        <end position="405"/>
    </location>
</feature>
<dbReference type="InterPro" id="IPR036420">
    <property type="entry name" value="BRCT_dom_sf"/>
</dbReference>
<dbReference type="GO" id="GO:0017125">
    <property type="term" value="F:deoxycytidyl transferase activity"/>
    <property type="evidence" value="ECO:0007669"/>
    <property type="project" value="TreeGrafter"/>
</dbReference>
<feature type="region of interest" description="Disordered" evidence="1">
    <location>
        <begin position="303"/>
        <end position="359"/>
    </location>
</feature>
<dbReference type="GO" id="GO:0042276">
    <property type="term" value="P:error-prone translesion synthesis"/>
    <property type="evidence" value="ECO:0007669"/>
    <property type="project" value="TreeGrafter"/>
</dbReference>
<evidence type="ECO:0000259" key="3">
    <source>
        <dbReference type="PROSITE" id="PS50173"/>
    </source>
</evidence>
<reference evidence="4" key="1">
    <citation type="submission" date="2021-01" db="EMBL/GenBank/DDBJ databases">
        <authorList>
            <person name="Corre E."/>
            <person name="Pelletier E."/>
            <person name="Niang G."/>
            <person name="Scheremetjew M."/>
            <person name="Finn R."/>
            <person name="Kale V."/>
            <person name="Holt S."/>
            <person name="Cochrane G."/>
            <person name="Meng A."/>
            <person name="Brown T."/>
            <person name="Cohen L."/>
        </authorList>
    </citation>
    <scope>NUCLEOTIDE SEQUENCE</scope>
    <source>
        <strain evidence="4">CCMP645</strain>
    </source>
</reference>
<dbReference type="InterPro" id="IPR001357">
    <property type="entry name" value="BRCT_dom"/>
</dbReference>
<feature type="domain" description="BRCT" evidence="2">
    <location>
        <begin position="53"/>
        <end position="145"/>
    </location>
</feature>
<evidence type="ECO:0000259" key="2">
    <source>
        <dbReference type="PROSITE" id="PS50172"/>
    </source>
</evidence>
<dbReference type="EMBL" id="HBIZ01035409">
    <property type="protein sequence ID" value="CAE0769948.1"/>
    <property type="molecule type" value="Transcribed_RNA"/>
</dbReference>
<feature type="compositionally biased region" description="Low complexity" evidence="1">
    <location>
        <begin position="433"/>
        <end position="444"/>
    </location>
</feature>
<proteinExistence type="predicted"/>
<dbReference type="PROSITE" id="PS50172">
    <property type="entry name" value="BRCT"/>
    <property type="match status" value="1"/>
</dbReference>